<name>A0A4Y2SLW0_ARAVE</name>
<protein>
    <submittedName>
        <fullName evidence="2">Uncharacterized protein</fullName>
    </submittedName>
</protein>
<proteinExistence type="predicted"/>
<keyword evidence="3" id="KW-1185">Reference proteome</keyword>
<sequence>MLLSFRSMVKVMALALENQTQTPISGMYLWRPVSLVTVHDFRMSSGTTTSTFAAAIKLPVATALYAIVVDDDPRRSAELYQVHEPVYPEEIKSQ</sequence>
<evidence type="ECO:0000313" key="3">
    <source>
        <dbReference type="Proteomes" id="UP000499080"/>
    </source>
</evidence>
<comment type="caution">
    <text evidence="2">The sequence shown here is derived from an EMBL/GenBank/DDBJ whole genome shotgun (WGS) entry which is preliminary data.</text>
</comment>
<dbReference type="AlphaFoldDB" id="A0A4Y2SLW0"/>
<accession>A0A4Y2SLW0</accession>
<organism evidence="2 3">
    <name type="scientific">Araneus ventricosus</name>
    <name type="common">Orbweaver spider</name>
    <name type="synonym">Epeira ventricosa</name>
    <dbReference type="NCBI Taxonomy" id="182803"/>
    <lineage>
        <taxon>Eukaryota</taxon>
        <taxon>Metazoa</taxon>
        <taxon>Ecdysozoa</taxon>
        <taxon>Arthropoda</taxon>
        <taxon>Chelicerata</taxon>
        <taxon>Arachnida</taxon>
        <taxon>Araneae</taxon>
        <taxon>Araneomorphae</taxon>
        <taxon>Entelegynae</taxon>
        <taxon>Araneoidea</taxon>
        <taxon>Araneidae</taxon>
        <taxon>Araneus</taxon>
    </lineage>
</organism>
<dbReference type="EMBL" id="BGPR01022517">
    <property type="protein sequence ID" value="GBN88900.1"/>
    <property type="molecule type" value="Genomic_DNA"/>
</dbReference>
<evidence type="ECO:0000313" key="1">
    <source>
        <dbReference type="EMBL" id="GBN88900.1"/>
    </source>
</evidence>
<gene>
    <name evidence="1" type="ORF">AVEN_234941_1</name>
    <name evidence="2" type="ORF">AVEN_86970_1</name>
</gene>
<dbReference type="EMBL" id="BGPR01022518">
    <property type="protein sequence ID" value="GBN88901.1"/>
    <property type="molecule type" value="Genomic_DNA"/>
</dbReference>
<reference evidence="2 3" key="1">
    <citation type="journal article" date="2019" name="Sci. Rep.">
        <title>Orb-weaving spider Araneus ventricosus genome elucidates the spidroin gene catalogue.</title>
        <authorList>
            <person name="Kono N."/>
            <person name="Nakamura H."/>
            <person name="Ohtoshi R."/>
            <person name="Moran D.A.P."/>
            <person name="Shinohara A."/>
            <person name="Yoshida Y."/>
            <person name="Fujiwara M."/>
            <person name="Mori M."/>
            <person name="Tomita M."/>
            <person name="Arakawa K."/>
        </authorList>
    </citation>
    <scope>NUCLEOTIDE SEQUENCE [LARGE SCALE GENOMIC DNA]</scope>
</reference>
<evidence type="ECO:0000313" key="2">
    <source>
        <dbReference type="EMBL" id="GBN88901.1"/>
    </source>
</evidence>
<dbReference type="Proteomes" id="UP000499080">
    <property type="component" value="Unassembled WGS sequence"/>
</dbReference>